<dbReference type="SUPFAM" id="SSF47473">
    <property type="entry name" value="EF-hand"/>
    <property type="match status" value="1"/>
</dbReference>
<feature type="domain" description="EF-hand" evidence="4">
    <location>
        <begin position="96"/>
        <end position="131"/>
    </location>
</feature>
<evidence type="ECO:0000256" key="3">
    <source>
        <dbReference type="ARBA" id="ARBA00022837"/>
    </source>
</evidence>
<dbReference type="InterPro" id="IPR002048">
    <property type="entry name" value="EF_hand_dom"/>
</dbReference>
<name>A0A7S3PJ03_9STRA</name>
<accession>A0A7S3PJ03</accession>
<dbReference type="PANTHER" id="PTHR23048:SF0">
    <property type="entry name" value="CALMODULIN LIKE 3"/>
    <property type="match status" value="1"/>
</dbReference>
<evidence type="ECO:0000259" key="4">
    <source>
        <dbReference type="PROSITE" id="PS50222"/>
    </source>
</evidence>
<protein>
    <recommendedName>
        <fullName evidence="1">Calmodulin</fullName>
    </recommendedName>
</protein>
<feature type="domain" description="EF-hand" evidence="4">
    <location>
        <begin position="59"/>
        <end position="94"/>
    </location>
</feature>
<dbReference type="GO" id="GO:0016460">
    <property type="term" value="C:myosin II complex"/>
    <property type="evidence" value="ECO:0007669"/>
    <property type="project" value="TreeGrafter"/>
</dbReference>
<dbReference type="Gene3D" id="1.10.238.10">
    <property type="entry name" value="EF-hand"/>
    <property type="match status" value="2"/>
</dbReference>
<dbReference type="InterPro" id="IPR050230">
    <property type="entry name" value="CALM/Myosin/TropC-like"/>
</dbReference>
<keyword evidence="3" id="KW-0106">Calcium</keyword>
<dbReference type="SMART" id="SM00054">
    <property type="entry name" value="EFh"/>
    <property type="match status" value="4"/>
</dbReference>
<dbReference type="PROSITE" id="PS50222">
    <property type="entry name" value="EF_HAND_2"/>
    <property type="match status" value="4"/>
</dbReference>
<sequence>MSITPELKAQLKEKFHMEQEEIDNYASVFELFDEDGNGNIDIDELGRMVNKIQQGSSPPTRDELESMMASVDADKNGNIDFSEFVTLMTNRVKHDDPDKEIRDAFSSFDEDGSGAIDKSELKKVFAALGITIDDQGLADIISMADKNDDGEIDFEEFKEMYHMLGMKVKSAQSRVALDNQAKAAAIDNGEAKQSCCQIS</sequence>
<evidence type="ECO:0000256" key="2">
    <source>
        <dbReference type="ARBA" id="ARBA00022737"/>
    </source>
</evidence>
<dbReference type="FunFam" id="1.10.238.10:FF:000001">
    <property type="entry name" value="Calmodulin 1"/>
    <property type="match status" value="1"/>
</dbReference>
<keyword evidence="2" id="KW-0677">Repeat</keyword>
<reference evidence="5" key="1">
    <citation type="submission" date="2021-01" db="EMBL/GenBank/DDBJ databases">
        <authorList>
            <person name="Corre E."/>
            <person name="Pelletier E."/>
            <person name="Niang G."/>
            <person name="Scheremetjew M."/>
            <person name="Finn R."/>
            <person name="Kale V."/>
            <person name="Holt S."/>
            <person name="Cochrane G."/>
            <person name="Meng A."/>
            <person name="Brown T."/>
            <person name="Cohen L."/>
        </authorList>
    </citation>
    <scope>NUCLEOTIDE SEQUENCE</scope>
    <source>
        <strain evidence="5">GSBS06</strain>
    </source>
</reference>
<evidence type="ECO:0000313" key="5">
    <source>
        <dbReference type="EMBL" id="CAE0440895.1"/>
    </source>
</evidence>
<dbReference type="GO" id="GO:0005509">
    <property type="term" value="F:calcium ion binding"/>
    <property type="evidence" value="ECO:0007669"/>
    <property type="project" value="InterPro"/>
</dbReference>
<dbReference type="PANTHER" id="PTHR23048">
    <property type="entry name" value="MYOSIN LIGHT CHAIN 1, 3"/>
    <property type="match status" value="1"/>
</dbReference>
<dbReference type="AlphaFoldDB" id="A0A7S3PJ03"/>
<gene>
    <name evidence="5" type="ORF">ASTO00021_LOCUS11029</name>
</gene>
<organism evidence="5">
    <name type="scientific">Aplanochytrium stocchinoi</name>
    <dbReference type="NCBI Taxonomy" id="215587"/>
    <lineage>
        <taxon>Eukaryota</taxon>
        <taxon>Sar</taxon>
        <taxon>Stramenopiles</taxon>
        <taxon>Bigyra</taxon>
        <taxon>Labyrinthulomycetes</taxon>
        <taxon>Thraustochytrida</taxon>
        <taxon>Thraustochytriidae</taxon>
        <taxon>Aplanochytrium</taxon>
    </lineage>
</organism>
<dbReference type="InterPro" id="IPR018247">
    <property type="entry name" value="EF_Hand_1_Ca_BS"/>
</dbReference>
<feature type="domain" description="EF-hand" evidence="4">
    <location>
        <begin position="20"/>
        <end position="55"/>
    </location>
</feature>
<proteinExistence type="predicted"/>
<evidence type="ECO:0000256" key="1">
    <source>
        <dbReference type="ARBA" id="ARBA00020786"/>
    </source>
</evidence>
<dbReference type="InterPro" id="IPR011992">
    <property type="entry name" value="EF-hand-dom_pair"/>
</dbReference>
<dbReference type="Pfam" id="PF13499">
    <property type="entry name" value="EF-hand_7"/>
    <property type="match status" value="2"/>
</dbReference>
<dbReference type="EMBL" id="HBIN01014570">
    <property type="protein sequence ID" value="CAE0440895.1"/>
    <property type="molecule type" value="Transcribed_RNA"/>
</dbReference>
<dbReference type="PROSITE" id="PS00018">
    <property type="entry name" value="EF_HAND_1"/>
    <property type="match status" value="4"/>
</dbReference>
<feature type="domain" description="EF-hand" evidence="4">
    <location>
        <begin position="132"/>
        <end position="167"/>
    </location>
</feature>